<dbReference type="InterPro" id="IPR007627">
    <property type="entry name" value="RNA_pol_sigma70_r2"/>
</dbReference>
<organism evidence="9 10">
    <name type="scientific">Dactylosporangium maewongense</name>
    <dbReference type="NCBI Taxonomy" id="634393"/>
    <lineage>
        <taxon>Bacteria</taxon>
        <taxon>Bacillati</taxon>
        <taxon>Actinomycetota</taxon>
        <taxon>Actinomycetes</taxon>
        <taxon>Micromonosporales</taxon>
        <taxon>Micromonosporaceae</taxon>
        <taxon>Dactylosporangium</taxon>
    </lineage>
</organism>
<dbReference type="Gene3D" id="1.10.1740.10">
    <property type="match status" value="1"/>
</dbReference>
<dbReference type="SUPFAM" id="SSF88946">
    <property type="entry name" value="Sigma2 domain of RNA polymerase sigma factors"/>
    <property type="match status" value="1"/>
</dbReference>
<dbReference type="InterPro" id="IPR013249">
    <property type="entry name" value="RNA_pol_sigma70_r4_t2"/>
</dbReference>
<dbReference type="Pfam" id="PF04542">
    <property type="entry name" value="Sigma70_r2"/>
    <property type="match status" value="1"/>
</dbReference>
<evidence type="ECO:0000256" key="5">
    <source>
        <dbReference type="ARBA" id="ARBA00023163"/>
    </source>
</evidence>
<evidence type="ECO:0000256" key="3">
    <source>
        <dbReference type="ARBA" id="ARBA00023015"/>
    </source>
</evidence>
<dbReference type="Gene3D" id="1.10.10.10">
    <property type="entry name" value="Winged helix-like DNA-binding domain superfamily/Winged helix DNA-binding domain"/>
    <property type="match status" value="1"/>
</dbReference>
<accession>A0ABP4L6J4</accession>
<evidence type="ECO:0000313" key="10">
    <source>
        <dbReference type="Proteomes" id="UP001501470"/>
    </source>
</evidence>
<dbReference type="NCBIfam" id="TIGR02937">
    <property type="entry name" value="sigma70-ECF"/>
    <property type="match status" value="1"/>
</dbReference>
<dbReference type="NCBIfam" id="NF007214">
    <property type="entry name" value="PRK09636.1"/>
    <property type="match status" value="1"/>
</dbReference>
<keyword evidence="3" id="KW-0805">Transcription regulation</keyword>
<evidence type="ECO:0000256" key="1">
    <source>
        <dbReference type="ARBA" id="ARBA00010641"/>
    </source>
</evidence>
<evidence type="ECO:0000259" key="8">
    <source>
        <dbReference type="Pfam" id="PF12680"/>
    </source>
</evidence>
<dbReference type="EMBL" id="BAAAQD010000006">
    <property type="protein sequence ID" value="GAA1517441.1"/>
    <property type="molecule type" value="Genomic_DNA"/>
</dbReference>
<feature type="domain" description="RNA polymerase sigma factor 70 region 4 type 2" evidence="7">
    <location>
        <begin position="100"/>
        <end position="152"/>
    </location>
</feature>
<dbReference type="InterPro" id="IPR052704">
    <property type="entry name" value="ECF_Sigma-70_Domain"/>
</dbReference>
<dbReference type="Gene3D" id="3.10.450.50">
    <property type="match status" value="1"/>
</dbReference>
<dbReference type="PANTHER" id="PTHR30173">
    <property type="entry name" value="SIGMA 19 FACTOR"/>
    <property type="match status" value="1"/>
</dbReference>
<dbReference type="Proteomes" id="UP001501470">
    <property type="component" value="Unassembled WGS sequence"/>
</dbReference>
<comment type="caution">
    <text evidence="9">The sequence shown here is derived from an EMBL/GenBank/DDBJ whole genome shotgun (WGS) entry which is preliminary data.</text>
</comment>
<feature type="domain" description="RNA polymerase sigma-70 region 2" evidence="6">
    <location>
        <begin position="7"/>
        <end position="68"/>
    </location>
</feature>
<evidence type="ECO:0000256" key="4">
    <source>
        <dbReference type="ARBA" id="ARBA00023082"/>
    </source>
</evidence>
<dbReference type="InterPro" id="IPR013324">
    <property type="entry name" value="RNA_pol_sigma_r3/r4-like"/>
</dbReference>
<reference evidence="10" key="1">
    <citation type="journal article" date="2019" name="Int. J. Syst. Evol. Microbiol.">
        <title>The Global Catalogue of Microorganisms (GCM) 10K type strain sequencing project: providing services to taxonomists for standard genome sequencing and annotation.</title>
        <authorList>
            <consortium name="The Broad Institute Genomics Platform"/>
            <consortium name="The Broad Institute Genome Sequencing Center for Infectious Disease"/>
            <person name="Wu L."/>
            <person name="Ma J."/>
        </authorList>
    </citation>
    <scope>NUCLEOTIDE SEQUENCE [LARGE SCALE GENOMIC DNA]</scope>
    <source>
        <strain evidence="10">JCM 15933</strain>
    </source>
</reference>
<feature type="domain" description="SnoaL-like" evidence="8">
    <location>
        <begin position="170"/>
        <end position="231"/>
    </location>
</feature>
<dbReference type="Pfam" id="PF08281">
    <property type="entry name" value="Sigma70_r4_2"/>
    <property type="match status" value="1"/>
</dbReference>
<dbReference type="Pfam" id="PF12680">
    <property type="entry name" value="SnoaL_2"/>
    <property type="match status" value="1"/>
</dbReference>
<keyword evidence="4" id="KW-0731">Sigma factor</keyword>
<evidence type="ECO:0000313" key="9">
    <source>
        <dbReference type="EMBL" id="GAA1517441.1"/>
    </source>
</evidence>
<keyword evidence="5" id="KW-0804">Transcription</keyword>
<comment type="similarity">
    <text evidence="1">Belongs to the sigma-70 factor family. ECF subfamily.</text>
</comment>
<name>A0ABP4L6J4_9ACTN</name>
<dbReference type="InterPro" id="IPR037401">
    <property type="entry name" value="SnoaL-like"/>
</dbReference>
<dbReference type="PANTHER" id="PTHR30173:SF36">
    <property type="entry name" value="ECF RNA POLYMERASE SIGMA FACTOR SIGJ"/>
    <property type="match status" value="1"/>
</dbReference>
<proteinExistence type="inferred from homology"/>
<dbReference type="InterPro" id="IPR036388">
    <property type="entry name" value="WH-like_DNA-bd_sf"/>
</dbReference>
<evidence type="ECO:0000256" key="2">
    <source>
        <dbReference type="ARBA" id="ARBA00011344"/>
    </source>
</evidence>
<dbReference type="SUPFAM" id="SSF88659">
    <property type="entry name" value="Sigma3 and sigma4 domains of RNA polymerase sigma factors"/>
    <property type="match status" value="1"/>
</dbReference>
<evidence type="ECO:0000259" key="6">
    <source>
        <dbReference type="Pfam" id="PF04542"/>
    </source>
</evidence>
<protein>
    <submittedName>
        <fullName evidence="9">RNA polymerase sigma-70 factor</fullName>
    </submittedName>
</protein>
<dbReference type="InterPro" id="IPR013325">
    <property type="entry name" value="RNA_pol_sigma_r2"/>
</dbReference>
<evidence type="ECO:0000259" key="7">
    <source>
        <dbReference type="Pfam" id="PF08281"/>
    </source>
</evidence>
<dbReference type="InterPro" id="IPR032710">
    <property type="entry name" value="NTF2-like_dom_sf"/>
</dbReference>
<sequence length="281" mass="31735">MSEEFLAHRRMLLGMAYRLLGTLYDAEDVLQEAYLRWTRADRSEVAEPRRYLTRVVARLAVDALRARQARREDYIGTWLPEPLRTGDHQQSLIDTEDLSMAMLHLMERLTPPQRAVYVLRNAFELPYAEIAGILDRTEDDCRQLHRRAAAALAGRARFSTDPAEHARLLEGFVAAARTGDVERLEALLHEDVVAWNDGGGKVRTGPNPIRGRAKVVRFFTAVMRRHDPSTTRTGVNGGAALLVEANYRYTMCLCVVDGKIHDLFRVANPAKLSTFDAQGSY</sequence>
<dbReference type="InterPro" id="IPR014284">
    <property type="entry name" value="RNA_pol_sigma-70_dom"/>
</dbReference>
<gene>
    <name evidence="9" type="ORF">GCM10009827_035500</name>
</gene>
<keyword evidence="10" id="KW-1185">Reference proteome</keyword>
<dbReference type="SUPFAM" id="SSF54427">
    <property type="entry name" value="NTF2-like"/>
    <property type="match status" value="1"/>
</dbReference>
<comment type="subunit">
    <text evidence="2">Interacts transiently with the RNA polymerase catalytic core formed by RpoA, RpoB, RpoC and RpoZ (2 alpha, 1 beta, 1 beta' and 1 omega subunit) to form the RNA polymerase holoenzyme that can initiate transcription.</text>
</comment>